<dbReference type="Proteomes" id="UP000464374">
    <property type="component" value="Chromosome"/>
</dbReference>
<gene>
    <name evidence="2" type="ORF">GWP43_00750</name>
</gene>
<evidence type="ECO:0008006" key="4">
    <source>
        <dbReference type="Google" id="ProtNLM"/>
    </source>
</evidence>
<dbReference type="EMBL" id="CP048020">
    <property type="protein sequence ID" value="QHX42223.1"/>
    <property type="molecule type" value="Genomic_DNA"/>
</dbReference>
<dbReference type="PROSITE" id="PS51257">
    <property type="entry name" value="PROKAR_LIPOPROTEIN"/>
    <property type="match status" value="1"/>
</dbReference>
<evidence type="ECO:0000313" key="2">
    <source>
        <dbReference type="EMBL" id="QHX42223.1"/>
    </source>
</evidence>
<proteinExistence type="predicted"/>
<evidence type="ECO:0000256" key="1">
    <source>
        <dbReference type="SAM" id="SignalP"/>
    </source>
</evidence>
<organism evidence="2 3">
    <name type="scientific">Treponema vincentii</name>
    <dbReference type="NCBI Taxonomy" id="69710"/>
    <lineage>
        <taxon>Bacteria</taxon>
        <taxon>Pseudomonadati</taxon>
        <taxon>Spirochaetota</taxon>
        <taxon>Spirochaetia</taxon>
        <taxon>Spirochaetales</taxon>
        <taxon>Treponemataceae</taxon>
        <taxon>Treponema</taxon>
    </lineage>
</organism>
<feature type="signal peptide" evidence="1">
    <location>
        <begin position="1"/>
        <end position="24"/>
    </location>
</feature>
<name>A0A6P1XYV9_9SPIR</name>
<keyword evidence="1" id="KW-0732">Signal</keyword>
<accession>A0A6P1XYV9</accession>
<feature type="chain" id="PRO_5027116032" description="Lipoprotein" evidence="1">
    <location>
        <begin position="25"/>
        <end position="242"/>
    </location>
</feature>
<dbReference type="RefSeq" id="WP_162662036.1">
    <property type="nucleotide sequence ID" value="NZ_CP048020.1"/>
</dbReference>
<dbReference type="KEGG" id="trz:GWP43_00750"/>
<protein>
    <recommendedName>
        <fullName evidence="4">Lipoprotein</fullName>
    </recommendedName>
</protein>
<sequence>MKIKDFIRALVLVVVLCFSFSSCIQVTDMSEHTAEFYVLNMTESPLTVEFISEKTKSVFNKCSINDIQPIEESNPILNKSFQDISKLYAEGKIGYVSSKFVPGTYFQDIDNFSESENIYPIVFKDGKKITIKNGKAAYMDLRYNSNPRSFFMIIKSKLKLRINAADYKSILNGTMYNDEYKDALTTIYFNSTEPERDAVLRTYSLGSTPNTSIKTIRLLETIPLLVDDNYGYFVFQKYQWLW</sequence>
<reference evidence="2 3" key="1">
    <citation type="submission" date="2020-01" db="EMBL/GenBank/DDBJ databases">
        <title>Complete genome sequence of a human oral phylogroup 1 Treponema sp. strain ATCC 700766, originally isolated from periodontitis dental plaque.</title>
        <authorList>
            <person name="Chan Y."/>
            <person name="Huo Y.-B."/>
            <person name="Yu X.-L."/>
            <person name="Zeng H."/>
            <person name="Leung W.-K."/>
            <person name="Watt R.M."/>
        </authorList>
    </citation>
    <scope>NUCLEOTIDE SEQUENCE [LARGE SCALE GENOMIC DNA]</scope>
    <source>
        <strain evidence="2 3">OMZ 804</strain>
    </source>
</reference>
<dbReference type="AlphaFoldDB" id="A0A6P1XYV9"/>
<evidence type="ECO:0000313" key="3">
    <source>
        <dbReference type="Proteomes" id="UP000464374"/>
    </source>
</evidence>